<keyword evidence="3" id="KW-0689">Ribosomal protein</keyword>
<dbReference type="InterPro" id="IPR042776">
    <property type="entry name" value="Ribosomal_mL53_fung"/>
</dbReference>
<keyword evidence="4" id="KW-0496">Mitochondrion</keyword>
<evidence type="ECO:0000256" key="3">
    <source>
        <dbReference type="ARBA" id="ARBA00022980"/>
    </source>
</evidence>
<keyword evidence="5" id="KW-0687">Ribonucleoprotein</keyword>
<dbReference type="OrthoDB" id="4136894at2759"/>
<dbReference type="GO" id="GO:0005762">
    <property type="term" value="C:mitochondrial large ribosomal subunit"/>
    <property type="evidence" value="ECO:0007669"/>
    <property type="project" value="TreeGrafter"/>
</dbReference>
<proteinExistence type="inferred from homology"/>
<evidence type="ECO:0000256" key="5">
    <source>
        <dbReference type="ARBA" id="ARBA00023274"/>
    </source>
</evidence>
<dbReference type="PANTHER" id="PTHR28236">
    <property type="entry name" value="54S RIBOSOMAL PROTEIN L44, MITOCHONDRIAL"/>
    <property type="match status" value="1"/>
</dbReference>
<dbReference type="HOGENOM" id="CLU_131037_1_0_1"/>
<comment type="similarity">
    <text evidence="2">Belongs to the mitochondrion-specific ribosomal protein mL53 family.</text>
</comment>
<evidence type="ECO:0000313" key="8">
    <source>
        <dbReference type="Proteomes" id="UP000053599"/>
    </source>
</evidence>
<evidence type="ECO:0000256" key="1">
    <source>
        <dbReference type="ARBA" id="ARBA00004173"/>
    </source>
</evidence>
<dbReference type="Proteomes" id="UP000053599">
    <property type="component" value="Unassembled WGS sequence"/>
</dbReference>
<dbReference type="InterPro" id="IPR019716">
    <property type="entry name" value="Ribosomal_mL53"/>
</dbReference>
<dbReference type="Gene3D" id="3.40.30.10">
    <property type="entry name" value="Glutaredoxin"/>
    <property type="match status" value="1"/>
</dbReference>
<gene>
    <name evidence="7" type="ORF">PV11_01092</name>
</gene>
<organism evidence="7 8">
    <name type="scientific">Exophiala sideris</name>
    <dbReference type="NCBI Taxonomy" id="1016849"/>
    <lineage>
        <taxon>Eukaryota</taxon>
        <taxon>Fungi</taxon>
        <taxon>Dikarya</taxon>
        <taxon>Ascomycota</taxon>
        <taxon>Pezizomycotina</taxon>
        <taxon>Eurotiomycetes</taxon>
        <taxon>Chaetothyriomycetidae</taxon>
        <taxon>Chaetothyriales</taxon>
        <taxon>Herpotrichiellaceae</taxon>
        <taxon>Exophiala</taxon>
    </lineage>
</organism>
<evidence type="ECO:0000256" key="6">
    <source>
        <dbReference type="ARBA" id="ARBA00035180"/>
    </source>
</evidence>
<name>A0A0D1YV32_9EURO</name>
<evidence type="ECO:0000256" key="4">
    <source>
        <dbReference type="ARBA" id="ARBA00023128"/>
    </source>
</evidence>
<dbReference type="STRING" id="1016849.A0A0D1YV32"/>
<evidence type="ECO:0000256" key="2">
    <source>
        <dbReference type="ARBA" id="ARBA00005557"/>
    </source>
</evidence>
<dbReference type="PANTHER" id="PTHR28236:SF1">
    <property type="entry name" value="LARGE RIBOSOMAL SUBUNIT PROTEIN ML53"/>
    <property type="match status" value="1"/>
</dbReference>
<dbReference type="Pfam" id="PF10780">
    <property type="entry name" value="MRP_L53"/>
    <property type="match status" value="1"/>
</dbReference>
<dbReference type="GO" id="GO:0003735">
    <property type="term" value="F:structural constituent of ribosome"/>
    <property type="evidence" value="ECO:0007669"/>
    <property type="project" value="TreeGrafter"/>
</dbReference>
<comment type="subcellular location">
    <subcellularLocation>
        <location evidence="1">Mitochondrion</location>
    </subcellularLocation>
</comment>
<reference evidence="7 8" key="1">
    <citation type="submission" date="2015-01" db="EMBL/GenBank/DDBJ databases">
        <title>The Genome Sequence of Exophiala sideris CBS121828.</title>
        <authorList>
            <consortium name="The Broad Institute Genomics Platform"/>
            <person name="Cuomo C."/>
            <person name="de Hoog S."/>
            <person name="Gorbushina A."/>
            <person name="Stielow B."/>
            <person name="Teixiera M."/>
            <person name="Abouelleil A."/>
            <person name="Chapman S.B."/>
            <person name="Priest M."/>
            <person name="Young S.K."/>
            <person name="Wortman J."/>
            <person name="Nusbaum C."/>
            <person name="Birren B."/>
        </authorList>
    </citation>
    <scope>NUCLEOTIDE SEQUENCE [LARGE SCALE GENOMIC DNA]</scope>
    <source>
        <strain evidence="7 8">CBS 121828</strain>
    </source>
</reference>
<sequence length="111" mass="12363">MITTYLTTLKTAFNPFQVNSRVPRLFLNLLPPAAHKTIKITTAQLPRSSTAPATLEIGLKDGKTMKYSWATEIAPATEGKAQKMKRVSLQDIVEEVNRHARALDRKEELSG</sequence>
<dbReference type="EMBL" id="KN846951">
    <property type="protein sequence ID" value="KIV85394.1"/>
    <property type="molecule type" value="Genomic_DNA"/>
</dbReference>
<accession>A0A0D1YV32</accession>
<dbReference type="AlphaFoldDB" id="A0A0D1YV32"/>
<evidence type="ECO:0000313" key="7">
    <source>
        <dbReference type="EMBL" id="KIV85394.1"/>
    </source>
</evidence>
<protein>
    <recommendedName>
        <fullName evidence="6">Large ribosomal subunit protein mL53</fullName>
    </recommendedName>
</protein>